<comment type="caution">
    <text evidence="2">The sequence shown here is derived from an EMBL/GenBank/DDBJ whole genome shotgun (WGS) entry which is preliminary data.</text>
</comment>
<evidence type="ECO:0000313" key="2">
    <source>
        <dbReference type="EMBL" id="MCR6544134.1"/>
    </source>
</evidence>
<gene>
    <name evidence="2" type="ORF">NVS47_01140</name>
</gene>
<sequence length="77" mass="9116">MKKLLFTMFLTAIISTFLLFTPTFAAEPVSKIKQIIGLPVFIQAEQTEWYFRTYNGGLQKRLWSITYGYWKTDWINV</sequence>
<keyword evidence="1" id="KW-0732">Signal</keyword>
<organism evidence="2 3">
    <name type="scientific">Dehalobacterium formicoaceticum</name>
    <dbReference type="NCBI Taxonomy" id="51515"/>
    <lineage>
        <taxon>Bacteria</taxon>
        <taxon>Bacillati</taxon>
        <taxon>Bacillota</taxon>
        <taxon>Clostridia</taxon>
        <taxon>Eubacteriales</taxon>
        <taxon>Peptococcaceae</taxon>
        <taxon>Dehalobacterium</taxon>
    </lineage>
</organism>
<protein>
    <submittedName>
        <fullName evidence="2">Uncharacterized protein</fullName>
    </submittedName>
</protein>
<keyword evidence="3" id="KW-1185">Reference proteome</keyword>
<name>A0ABT1Y2F4_9FIRM</name>
<evidence type="ECO:0000256" key="1">
    <source>
        <dbReference type="SAM" id="SignalP"/>
    </source>
</evidence>
<feature type="signal peptide" evidence="1">
    <location>
        <begin position="1"/>
        <end position="25"/>
    </location>
</feature>
<reference evidence="2 3" key="1">
    <citation type="submission" date="2022-08" db="EMBL/GenBank/DDBJ databases">
        <title>Proteogenomics of the novel Dehalobacterium formicoaceticum strain EZ94 highlights a key role of methyltransferases during anaerobic dichloromethane degradation.</title>
        <authorList>
            <person name="Wasmund K."/>
        </authorList>
    </citation>
    <scope>NUCLEOTIDE SEQUENCE [LARGE SCALE GENOMIC DNA]</scope>
    <source>
        <strain evidence="2 3">EZ94</strain>
    </source>
</reference>
<feature type="chain" id="PRO_5045131094" evidence="1">
    <location>
        <begin position="26"/>
        <end position="77"/>
    </location>
</feature>
<dbReference type="EMBL" id="JANPWE010000001">
    <property type="protein sequence ID" value="MCR6544134.1"/>
    <property type="molecule type" value="Genomic_DNA"/>
</dbReference>
<accession>A0ABT1Y2F4</accession>
<evidence type="ECO:0000313" key="3">
    <source>
        <dbReference type="Proteomes" id="UP001524944"/>
    </source>
</evidence>
<dbReference type="RefSeq" id="WP_257911665.1">
    <property type="nucleotide sequence ID" value="NZ_JANPWE010000001.1"/>
</dbReference>
<proteinExistence type="predicted"/>
<dbReference type="Proteomes" id="UP001524944">
    <property type="component" value="Unassembled WGS sequence"/>
</dbReference>